<comment type="caution">
    <text evidence="1">The sequence shown here is derived from an EMBL/GenBank/DDBJ whole genome shotgun (WGS) entry which is preliminary data.</text>
</comment>
<evidence type="ECO:0000313" key="1">
    <source>
        <dbReference type="EMBL" id="KAJ9651308.1"/>
    </source>
</evidence>
<keyword evidence="2" id="KW-1185">Reference proteome</keyword>
<protein>
    <submittedName>
        <fullName evidence="1">Uncharacterized protein</fullName>
    </submittedName>
</protein>
<dbReference type="EMBL" id="JAPDRQ010000265">
    <property type="protein sequence ID" value="KAJ9651308.1"/>
    <property type="molecule type" value="Genomic_DNA"/>
</dbReference>
<reference evidence="1" key="1">
    <citation type="submission" date="2022-10" db="EMBL/GenBank/DDBJ databases">
        <title>Culturing micro-colonial fungi from biological soil crusts in the Mojave desert and describing Neophaeococcomyces mojavensis, and introducing the new genera and species Taxawa tesnikishii.</title>
        <authorList>
            <person name="Kurbessoian T."/>
            <person name="Stajich J.E."/>
        </authorList>
    </citation>
    <scope>NUCLEOTIDE SEQUENCE</scope>
    <source>
        <strain evidence="1">JES_112</strain>
    </source>
</reference>
<organism evidence="1 2">
    <name type="scientific">Neophaeococcomyces mojaviensis</name>
    <dbReference type="NCBI Taxonomy" id="3383035"/>
    <lineage>
        <taxon>Eukaryota</taxon>
        <taxon>Fungi</taxon>
        <taxon>Dikarya</taxon>
        <taxon>Ascomycota</taxon>
        <taxon>Pezizomycotina</taxon>
        <taxon>Eurotiomycetes</taxon>
        <taxon>Chaetothyriomycetidae</taxon>
        <taxon>Chaetothyriales</taxon>
        <taxon>Chaetothyriales incertae sedis</taxon>
        <taxon>Neophaeococcomyces</taxon>
    </lineage>
</organism>
<dbReference type="Proteomes" id="UP001172386">
    <property type="component" value="Unassembled WGS sequence"/>
</dbReference>
<accession>A0ACC2ZUP7</accession>
<sequence>MPQRIAVIGAGPLGLMAAKNLKEDGFDVTGYESRPYVGGLWKDSEDSTISVHATTIFNSSKFRAAASDFPFAESDDVYPTAAQIHAYFNRYADHFKLRPHLHLSTRVNQILRGENCWTLQIEDLETNTSRVESYDRICVATGSFYTPRFPTLEGLENFNGRVLHSIDFHGSEPFKDQNVLLVGMHATAQDITNSLSKTAQHVYLSHRSGLLMLPRFNEDGTPFDTSMTLPLFFFQTFAETWFPRIWTGLLDNILGKISDKVFPTKKEWKLNPKPSIGAATPLMADTIYPFMQSGFAEPVAKVRRITGPKAVELEDGRVLDGIDSIIYCTGYHFNMPESLIPRSGEKAEAYDPYPNGPGPHPRLYRNCFPLHPDPAIRNSLAFLGQGAVTFPGFSQFELMAMCVSQIWRGNAKLPPYKEMVEWYDENTRWREQHMKRHNQRADSTFYPAFLQFAPQMHWMHETAGTGIYSNLDGLFNGTFNWRAWKLWWADGEMYKLCTKGLFTPTMLRLFGSTEGKGGRRALGWEECRRRMREENEAWKRASEKRREEMEREKK</sequence>
<proteinExistence type="predicted"/>
<name>A0ACC2ZUP7_9EURO</name>
<gene>
    <name evidence="1" type="ORF">H2198_009402</name>
</gene>
<evidence type="ECO:0000313" key="2">
    <source>
        <dbReference type="Proteomes" id="UP001172386"/>
    </source>
</evidence>